<keyword evidence="1" id="KW-0472">Membrane</keyword>
<dbReference type="Pfam" id="PF24476">
    <property type="entry name" value="DUF7580"/>
    <property type="match status" value="1"/>
</dbReference>
<keyword evidence="1" id="KW-1133">Transmembrane helix</keyword>
<dbReference type="Proteomes" id="UP000193689">
    <property type="component" value="Unassembled WGS sequence"/>
</dbReference>
<gene>
    <name evidence="3" type="ORF">BCR38DRAFT_478428</name>
</gene>
<dbReference type="RefSeq" id="XP_040710600.1">
    <property type="nucleotide sequence ID" value="XM_040863107.1"/>
</dbReference>
<organism evidence="3 4">
    <name type="scientific">Pseudomassariella vexata</name>
    <dbReference type="NCBI Taxonomy" id="1141098"/>
    <lineage>
        <taxon>Eukaryota</taxon>
        <taxon>Fungi</taxon>
        <taxon>Dikarya</taxon>
        <taxon>Ascomycota</taxon>
        <taxon>Pezizomycotina</taxon>
        <taxon>Sordariomycetes</taxon>
        <taxon>Xylariomycetidae</taxon>
        <taxon>Amphisphaeriales</taxon>
        <taxon>Pseudomassariaceae</taxon>
        <taxon>Pseudomassariella</taxon>
    </lineage>
</organism>
<evidence type="ECO:0000313" key="3">
    <source>
        <dbReference type="EMBL" id="ORY57248.1"/>
    </source>
</evidence>
<evidence type="ECO:0000256" key="1">
    <source>
        <dbReference type="SAM" id="Phobius"/>
    </source>
</evidence>
<comment type="caution">
    <text evidence="3">The sequence shown here is derived from an EMBL/GenBank/DDBJ whole genome shotgun (WGS) entry which is preliminary data.</text>
</comment>
<dbReference type="GeneID" id="63779319"/>
<dbReference type="InterPro" id="IPR056002">
    <property type="entry name" value="DUF7580"/>
</dbReference>
<protein>
    <recommendedName>
        <fullName evidence="2">DUF7580 domain-containing protein</fullName>
    </recommendedName>
</protein>
<evidence type="ECO:0000259" key="2">
    <source>
        <dbReference type="Pfam" id="PF24476"/>
    </source>
</evidence>
<sequence length="186" mass="21542">MREACLVLTDGSASTRLRGDGQDDSPFPSRMAPAADTWDIEHACLILGHVFEFLLIEILVLWVVAIQILFMQRLMDEEERDILILTLLLSFVHLHGAMWIERPWEHDTIFFLKSALQDPMDLHHPFIRSHCLQRWAMREKGNLSRTALAASMTAPPTCAIWRLDTVLSLAVESHYSQRECRRKHQR</sequence>
<keyword evidence="1" id="KW-0812">Transmembrane</keyword>
<dbReference type="InParanoid" id="A0A1Y2DDB0"/>
<name>A0A1Y2DDB0_9PEZI</name>
<keyword evidence="4" id="KW-1185">Reference proteome</keyword>
<feature type="domain" description="DUF7580" evidence="2">
    <location>
        <begin position="76"/>
        <end position="131"/>
    </location>
</feature>
<proteinExistence type="predicted"/>
<feature type="transmembrane region" description="Helical" evidence="1">
    <location>
        <begin position="46"/>
        <end position="70"/>
    </location>
</feature>
<evidence type="ECO:0000313" key="4">
    <source>
        <dbReference type="Proteomes" id="UP000193689"/>
    </source>
</evidence>
<dbReference type="AlphaFoldDB" id="A0A1Y2DDB0"/>
<accession>A0A1Y2DDB0</accession>
<dbReference type="EMBL" id="MCFJ01000020">
    <property type="protein sequence ID" value="ORY57248.1"/>
    <property type="molecule type" value="Genomic_DNA"/>
</dbReference>
<reference evidence="3 4" key="1">
    <citation type="submission" date="2016-07" db="EMBL/GenBank/DDBJ databases">
        <title>Pervasive Adenine N6-methylation of Active Genes in Fungi.</title>
        <authorList>
            <consortium name="DOE Joint Genome Institute"/>
            <person name="Mondo S.J."/>
            <person name="Dannebaum R.O."/>
            <person name="Kuo R.C."/>
            <person name="Labutti K."/>
            <person name="Haridas S."/>
            <person name="Kuo A."/>
            <person name="Salamov A."/>
            <person name="Ahrendt S.R."/>
            <person name="Lipzen A."/>
            <person name="Sullivan W."/>
            <person name="Andreopoulos W.B."/>
            <person name="Clum A."/>
            <person name="Lindquist E."/>
            <person name="Daum C."/>
            <person name="Ramamoorthy G.K."/>
            <person name="Gryganskyi A."/>
            <person name="Culley D."/>
            <person name="Magnuson J.K."/>
            <person name="James T.Y."/>
            <person name="O'Malley M.A."/>
            <person name="Stajich J.E."/>
            <person name="Spatafora J.W."/>
            <person name="Visel A."/>
            <person name="Grigoriev I.V."/>
        </authorList>
    </citation>
    <scope>NUCLEOTIDE SEQUENCE [LARGE SCALE GENOMIC DNA]</scope>
    <source>
        <strain evidence="3 4">CBS 129021</strain>
    </source>
</reference>